<keyword evidence="3" id="KW-1185">Reference proteome</keyword>
<accession>A0A9P8UUE4</accession>
<protein>
    <submittedName>
        <fullName evidence="2">Heterokaryon incompatibility protein-domain-containing protein</fullName>
    </submittedName>
</protein>
<dbReference type="PANTHER" id="PTHR33112:SF16">
    <property type="entry name" value="HETEROKARYON INCOMPATIBILITY DOMAIN-CONTAINING PROTEIN"/>
    <property type="match status" value="1"/>
</dbReference>
<reference evidence="2" key="1">
    <citation type="journal article" date="2021" name="Nat. Commun.">
        <title>Genetic determinants of endophytism in the Arabidopsis root mycobiome.</title>
        <authorList>
            <person name="Mesny F."/>
            <person name="Miyauchi S."/>
            <person name="Thiergart T."/>
            <person name="Pickel B."/>
            <person name="Atanasova L."/>
            <person name="Karlsson M."/>
            <person name="Huettel B."/>
            <person name="Barry K.W."/>
            <person name="Haridas S."/>
            <person name="Chen C."/>
            <person name="Bauer D."/>
            <person name="Andreopoulos W."/>
            <person name="Pangilinan J."/>
            <person name="LaButti K."/>
            <person name="Riley R."/>
            <person name="Lipzen A."/>
            <person name="Clum A."/>
            <person name="Drula E."/>
            <person name="Henrissat B."/>
            <person name="Kohler A."/>
            <person name="Grigoriev I.V."/>
            <person name="Martin F.M."/>
            <person name="Hacquard S."/>
        </authorList>
    </citation>
    <scope>NUCLEOTIDE SEQUENCE</scope>
    <source>
        <strain evidence="2">MPI-SDFR-AT-0073</strain>
    </source>
</reference>
<dbReference type="EMBL" id="JAGPXC010000002">
    <property type="protein sequence ID" value="KAH6658389.1"/>
    <property type="molecule type" value="Genomic_DNA"/>
</dbReference>
<dbReference type="GeneID" id="70128608"/>
<dbReference type="AlphaFoldDB" id="A0A9P8UUE4"/>
<proteinExistence type="predicted"/>
<feature type="domain" description="Heterokaryon incompatibility" evidence="1">
    <location>
        <begin position="81"/>
        <end position="221"/>
    </location>
</feature>
<gene>
    <name evidence="2" type="ORF">BKA67DRAFT_533542</name>
</gene>
<dbReference type="PANTHER" id="PTHR33112">
    <property type="entry name" value="DOMAIN PROTEIN, PUTATIVE-RELATED"/>
    <property type="match status" value="1"/>
</dbReference>
<dbReference type="RefSeq" id="XP_045962623.1">
    <property type="nucleotide sequence ID" value="XM_046099716.1"/>
</dbReference>
<evidence type="ECO:0000313" key="3">
    <source>
        <dbReference type="Proteomes" id="UP000758603"/>
    </source>
</evidence>
<sequence>MKTIIDKAAVDLYKTQLAFANLDPSWIDVETLKDWLWTCDHNHGHQCRDALAPDDTVETRPQWLVDIKRACLVPAGPGDQYAALSYVWGKVSVTQTTTSNLGTFLEPGSLKSLQVKIPKTIRHVIGLLELLGIHFLWVDALCIVQDDAKIKQKQIHAMAWIYANAYVTIIAADGWDAEHGLRGIRGVTESRYLGKASAKSVDKSLKAKAAKWYSRGWTFQEMVFSRRTIMFHNQTVLWECPRASWNETFLNSVFKIHQHSIQPKISVWPDIRQYMAAIYDYSLREFSDPDEALNAISSLLAVWKYSYDGGFISGLPQMFFLESLLWQPQEPLKKRLKKDNLDHERPLPSWSWAGWEGALDIKSWEAHFSHLHILPHPRKDRHIWQVRPTVQWRYFDTNGGTASIQPSSLKYRPKRLLTYDTPEDWELRNFWPRHSSSYVHSRYESAESRYPIPLSSQPGSVIASGMLYGKTQRGFFMSNWKRPFQICESTICDQIELLDHDGQVMGALMLNTASFFHAAHYYYNRANITIDYINRPVNDETFELVEIAEGAVLGDKTVSCWGDFGFKLAPMPEVAVPVKTFAQREPEHAVVYVMWIKWRNGVAYRQGLGRVLKTAWRRDASEEIDLMLG</sequence>
<comment type="caution">
    <text evidence="2">The sequence shown here is derived from an EMBL/GenBank/DDBJ whole genome shotgun (WGS) entry which is preliminary data.</text>
</comment>
<dbReference type="InterPro" id="IPR010730">
    <property type="entry name" value="HET"/>
</dbReference>
<name>A0A9P8UUE4_9PEZI</name>
<evidence type="ECO:0000259" key="1">
    <source>
        <dbReference type="Pfam" id="PF06985"/>
    </source>
</evidence>
<dbReference type="OrthoDB" id="5428863at2759"/>
<dbReference type="Pfam" id="PF06985">
    <property type="entry name" value="HET"/>
    <property type="match status" value="1"/>
</dbReference>
<evidence type="ECO:0000313" key="2">
    <source>
        <dbReference type="EMBL" id="KAH6658389.1"/>
    </source>
</evidence>
<dbReference type="Proteomes" id="UP000758603">
    <property type="component" value="Unassembled WGS sequence"/>
</dbReference>
<organism evidence="2 3">
    <name type="scientific">Truncatella angustata</name>
    <dbReference type="NCBI Taxonomy" id="152316"/>
    <lineage>
        <taxon>Eukaryota</taxon>
        <taxon>Fungi</taxon>
        <taxon>Dikarya</taxon>
        <taxon>Ascomycota</taxon>
        <taxon>Pezizomycotina</taxon>
        <taxon>Sordariomycetes</taxon>
        <taxon>Xylariomycetidae</taxon>
        <taxon>Amphisphaeriales</taxon>
        <taxon>Sporocadaceae</taxon>
        <taxon>Truncatella</taxon>
    </lineage>
</organism>